<dbReference type="Proteomes" id="UP001469553">
    <property type="component" value="Unassembled WGS sequence"/>
</dbReference>
<name>A0ABV0YG59_9TELE</name>
<proteinExistence type="predicted"/>
<dbReference type="EMBL" id="JAHRIP010030876">
    <property type="protein sequence ID" value="MEQ2292763.1"/>
    <property type="molecule type" value="Genomic_DNA"/>
</dbReference>
<protein>
    <submittedName>
        <fullName evidence="1">Uncharacterized protein</fullName>
    </submittedName>
</protein>
<evidence type="ECO:0000313" key="2">
    <source>
        <dbReference type="Proteomes" id="UP001469553"/>
    </source>
</evidence>
<comment type="caution">
    <text evidence="1">The sequence shown here is derived from an EMBL/GenBank/DDBJ whole genome shotgun (WGS) entry which is preliminary data.</text>
</comment>
<accession>A0ABV0YG59</accession>
<keyword evidence="2" id="KW-1185">Reference proteome</keyword>
<organism evidence="1 2">
    <name type="scientific">Ameca splendens</name>
    <dbReference type="NCBI Taxonomy" id="208324"/>
    <lineage>
        <taxon>Eukaryota</taxon>
        <taxon>Metazoa</taxon>
        <taxon>Chordata</taxon>
        <taxon>Craniata</taxon>
        <taxon>Vertebrata</taxon>
        <taxon>Euteleostomi</taxon>
        <taxon>Actinopterygii</taxon>
        <taxon>Neopterygii</taxon>
        <taxon>Teleostei</taxon>
        <taxon>Neoteleostei</taxon>
        <taxon>Acanthomorphata</taxon>
        <taxon>Ovalentaria</taxon>
        <taxon>Atherinomorphae</taxon>
        <taxon>Cyprinodontiformes</taxon>
        <taxon>Goodeidae</taxon>
        <taxon>Ameca</taxon>
    </lineage>
</organism>
<reference evidence="1 2" key="1">
    <citation type="submission" date="2021-06" db="EMBL/GenBank/DDBJ databases">
        <authorList>
            <person name="Palmer J.M."/>
        </authorList>
    </citation>
    <scope>NUCLEOTIDE SEQUENCE [LARGE SCALE GENOMIC DNA]</scope>
    <source>
        <strain evidence="1 2">AS_MEX2019</strain>
        <tissue evidence="1">Muscle</tissue>
    </source>
</reference>
<evidence type="ECO:0000313" key="1">
    <source>
        <dbReference type="EMBL" id="MEQ2292763.1"/>
    </source>
</evidence>
<sequence>MYIESALIIRTSLKHLSYRTVVKQLTINTNNNLKCQKFLAKNALQVKLITQSSFTPESHIAASLANTDQQETCPRAHDHVLGEEETEPTTFHLPNNFFPFYLFFQRCPVVVFQACYIEQMVAYMLQGGFALQHCCYSNLCLHNF</sequence>
<gene>
    <name evidence="1" type="ORF">AMECASPLE_026243</name>
</gene>